<reference evidence="3" key="1">
    <citation type="submission" date="2021-12" db="EMBL/GenBank/DDBJ databases">
        <authorList>
            <person name="Zaccaron A."/>
            <person name="Stergiopoulos I."/>
        </authorList>
    </citation>
    <scope>NUCLEOTIDE SEQUENCE</scope>
    <source>
        <strain evidence="3">Race5_Kim</strain>
    </source>
</reference>
<dbReference type="SMART" id="SM00358">
    <property type="entry name" value="DSRM"/>
    <property type="match status" value="1"/>
</dbReference>
<feature type="domain" description="DRBM" evidence="2">
    <location>
        <begin position="175"/>
        <end position="240"/>
    </location>
</feature>
<name>A0A9Q8PJX5_PASFU</name>
<dbReference type="Proteomes" id="UP000756132">
    <property type="component" value="Chromosome 11"/>
</dbReference>
<dbReference type="KEGG" id="ffu:CLAFUR5_13310"/>
<dbReference type="PROSITE" id="PS50137">
    <property type="entry name" value="DS_RBD"/>
    <property type="match status" value="1"/>
</dbReference>
<organism evidence="3 4">
    <name type="scientific">Passalora fulva</name>
    <name type="common">Tomato leaf mold</name>
    <name type="synonym">Cladosporium fulvum</name>
    <dbReference type="NCBI Taxonomy" id="5499"/>
    <lineage>
        <taxon>Eukaryota</taxon>
        <taxon>Fungi</taxon>
        <taxon>Dikarya</taxon>
        <taxon>Ascomycota</taxon>
        <taxon>Pezizomycotina</taxon>
        <taxon>Dothideomycetes</taxon>
        <taxon>Dothideomycetidae</taxon>
        <taxon>Mycosphaerellales</taxon>
        <taxon>Mycosphaerellaceae</taxon>
        <taxon>Fulvia</taxon>
    </lineage>
</organism>
<proteinExistence type="predicted"/>
<dbReference type="InterPro" id="IPR014720">
    <property type="entry name" value="dsRBD_dom"/>
</dbReference>
<keyword evidence="1" id="KW-0694">RNA-binding</keyword>
<sequence>MSSDIPLFRADSDSSKNASLDRLESVDGQGAVTADDELHYSRCYWRGKIQFENTLSQSLARSAGASTTCKDLDCELMKTIIDFPYSACLEKIDSLISIGVPGDHHMEANNDYATLVTKIGAILDKEDTALTRKLDALVRSRGVATLAHLQSYDGAPACPPSAGDVDDNGVSHIALYTVKLQEWGARKGKGLSFKEIQTTLDPPRSEVKALVEGMEFMGVGRSKKHARHVASKRACEHLGIEVK</sequence>
<dbReference type="GO" id="GO:0003723">
    <property type="term" value="F:RNA binding"/>
    <property type="evidence" value="ECO:0007669"/>
    <property type="project" value="UniProtKB-UniRule"/>
</dbReference>
<keyword evidence="4" id="KW-1185">Reference proteome</keyword>
<evidence type="ECO:0000256" key="1">
    <source>
        <dbReference type="PROSITE-ProRule" id="PRU00266"/>
    </source>
</evidence>
<reference evidence="3" key="2">
    <citation type="journal article" date="2022" name="Microb. Genom.">
        <title>A chromosome-scale genome assembly of the tomato pathogen Cladosporium fulvum reveals a compartmentalized genome architecture and the presence of a dispensable chromosome.</title>
        <authorList>
            <person name="Zaccaron A.Z."/>
            <person name="Chen L.H."/>
            <person name="Samaras A."/>
            <person name="Stergiopoulos I."/>
        </authorList>
    </citation>
    <scope>NUCLEOTIDE SEQUENCE</scope>
    <source>
        <strain evidence="3">Race5_Kim</strain>
    </source>
</reference>
<dbReference type="RefSeq" id="XP_047768148.1">
    <property type="nucleotide sequence ID" value="XM_047912458.1"/>
</dbReference>
<dbReference type="Gene3D" id="3.30.160.20">
    <property type="match status" value="1"/>
</dbReference>
<evidence type="ECO:0000313" key="4">
    <source>
        <dbReference type="Proteomes" id="UP000756132"/>
    </source>
</evidence>
<accession>A0A9Q8PJX5</accession>
<dbReference type="GeneID" id="71993188"/>
<gene>
    <name evidence="3" type="ORF">CLAFUR5_13310</name>
</gene>
<dbReference type="SUPFAM" id="SSF54768">
    <property type="entry name" value="dsRNA-binding domain-like"/>
    <property type="match status" value="1"/>
</dbReference>
<dbReference type="OrthoDB" id="3650070at2759"/>
<dbReference type="Pfam" id="PF00035">
    <property type="entry name" value="dsrm"/>
    <property type="match status" value="1"/>
</dbReference>
<dbReference type="EMBL" id="CP090173">
    <property type="protein sequence ID" value="UJO23782.1"/>
    <property type="molecule type" value="Genomic_DNA"/>
</dbReference>
<protein>
    <recommendedName>
        <fullName evidence="2">DRBM domain-containing protein</fullName>
    </recommendedName>
</protein>
<dbReference type="AlphaFoldDB" id="A0A9Q8PJX5"/>
<dbReference type="OMA" id="SHIALYT"/>
<evidence type="ECO:0000313" key="3">
    <source>
        <dbReference type="EMBL" id="UJO23782.1"/>
    </source>
</evidence>
<evidence type="ECO:0000259" key="2">
    <source>
        <dbReference type="PROSITE" id="PS50137"/>
    </source>
</evidence>